<gene>
    <name evidence="1" type="ORF">EAX62_10485</name>
</gene>
<protein>
    <recommendedName>
        <fullName evidence="3">PKD domain-containing protein</fullName>
    </recommendedName>
</protein>
<evidence type="ECO:0000313" key="1">
    <source>
        <dbReference type="EMBL" id="RMB60115.1"/>
    </source>
</evidence>
<evidence type="ECO:0000313" key="2">
    <source>
        <dbReference type="Proteomes" id="UP000275256"/>
    </source>
</evidence>
<reference evidence="1 2" key="1">
    <citation type="submission" date="2018-10" db="EMBL/GenBank/DDBJ databases">
        <title>Tessaracoccus antarcticuss sp. nov., isolated from sediment.</title>
        <authorList>
            <person name="Zhou L.Y."/>
            <person name="Du Z.J."/>
        </authorList>
    </citation>
    <scope>NUCLEOTIDE SEQUENCE [LARGE SCALE GENOMIC DNA]</scope>
    <source>
        <strain evidence="1 2">JDX10</strain>
    </source>
</reference>
<dbReference type="Proteomes" id="UP000275256">
    <property type="component" value="Unassembled WGS sequence"/>
</dbReference>
<dbReference type="AlphaFoldDB" id="A0A3M0G5F4"/>
<name>A0A3M0G5F4_9ACTN</name>
<accession>A0A3M0G5F4</accession>
<evidence type="ECO:0008006" key="3">
    <source>
        <dbReference type="Google" id="ProtNLM"/>
    </source>
</evidence>
<sequence length="151" mass="16212">MMLRAVELGTFPMSVAADPDALGYVGWNVWLWAEDPGPTTWGPVTMSVSEGGYSVTATARVSDVVWDMGNGDTITCGAGTPWNPQLTHNEPSPDCGYQYQREGEYEVTATSHWEVQWSGIGESGVIPLDLSDTADFRIAEVQVVNVAVGNG</sequence>
<dbReference type="EMBL" id="REFW01000002">
    <property type="protein sequence ID" value="RMB60115.1"/>
    <property type="molecule type" value="Genomic_DNA"/>
</dbReference>
<organism evidence="1 2">
    <name type="scientific">Tessaracoccus antarcticus</name>
    <dbReference type="NCBI Taxonomy" id="2479848"/>
    <lineage>
        <taxon>Bacteria</taxon>
        <taxon>Bacillati</taxon>
        <taxon>Actinomycetota</taxon>
        <taxon>Actinomycetes</taxon>
        <taxon>Propionibacteriales</taxon>
        <taxon>Propionibacteriaceae</taxon>
        <taxon>Tessaracoccus</taxon>
    </lineage>
</organism>
<proteinExistence type="predicted"/>
<keyword evidence="2" id="KW-1185">Reference proteome</keyword>
<comment type="caution">
    <text evidence="1">The sequence shown here is derived from an EMBL/GenBank/DDBJ whole genome shotgun (WGS) entry which is preliminary data.</text>
</comment>